<organism evidence="4 5">
    <name type="scientific">Morella rubra</name>
    <name type="common">Chinese bayberry</name>
    <dbReference type="NCBI Taxonomy" id="262757"/>
    <lineage>
        <taxon>Eukaryota</taxon>
        <taxon>Viridiplantae</taxon>
        <taxon>Streptophyta</taxon>
        <taxon>Embryophyta</taxon>
        <taxon>Tracheophyta</taxon>
        <taxon>Spermatophyta</taxon>
        <taxon>Magnoliopsida</taxon>
        <taxon>eudicotyledons</taxon>
        <taxon>Gunneridae</taxon>
        <taxon>Pentapetalae</taxon>
        <taxon>rosids</taxon>
        <taxon>fabids</taxon>
        <taxon>Fagales</taxon>
        <taxon>Myricaceae</taxon>
        <taxon>Morella</taxon>
    </lineage>
</organism>
<dbReference type="PANTHER" id="PTHR31234">
    <property type="entry name" value="LATE EMBRYOGENESIS ABUNDANT (LEA) HYDROXYPROLINE-RICH GLYCOPROTEIN FAMILY"/>
    <property type="match status" value="1"/>
</dbReference>
<evidence type="ECO:0000256" key="1">
    <source>
        <dbReference type="ARBA" id="ARBA00004370"/>
    </source>
</evidence>
<comment type="subcellular location">
    <subcellularLocation>
        <location evidence="1">Membrane</location>
    </subcellularLocation>
</comment>
<name>A0A6A1WBA7_9ROSI</name>
<comment type="caution">
    <text evidence="4">The sequence shown here is derived from an EMBL/GenBank/DDBJ whole genome shotgun (WGS) entry which is preliminary data.</text>
</comment>
<dbReference type="GO" id="GO:0098542">
    <property type="term" value="P:defense response to other organism"/>
    <property type="evidence" value="ECO:0007669"/>
    <property type="project" value="InterPro"/>
</dbReference>
<keyword evidence="3" id="KW-1133">Transmembrane helix</keyword>
<evidence type="ECO:0000256" key="2">
    <source>
        <dbReference type="ARBA" id="ARBA00023136"/>
    </source>
</evidence>
<sequence length="251" mass="27428">MASTTTSGAPHKTVIGYPAQSSQVAAGYPAAGTAYPYAAPPPPSYSQAYRPVVPPTGSISPSFLRRMIVAGAAMFVIIGLLFFIAWIVFRPRLPEFRVESASVSQLNMTRSELTATWNLTLFVRNRNTKLNIYYDRVQALVIYGDGSQLGEIPLPPFYQAKKNETWVQFAVGVVDEYVGEGVVTKIAGERAGGSVGFGVTVFAWVKFTTGSWWRTRYSLLRVYCDRVKFGLTPNTGSGSMSGQPRACEVEL</sequence>
<reference evidence="4 5" key="1">
    <citation type="journal article" date="2019" name="Plant Biotechnol. J.">
        <title>The red bayberry genome and genetic basis of sex determination.</title>
        <authorList>
            <person name="Jia H.M."/>
            <person name="Jia H.J."/>
            <person name="Cai Q.L."/>
            <person name="Wang Y."/>
            <person name="Zhao H.B."/>
            <person name="Yang W.F."/>
            <person name="Wang G.Y."/>
            <person name="Li Y.H."/>
            <person name="Zhan D.L."/>
            <person name="Shen Y.T."/>
            <person name="Niu Q.F."/>
            <person name="Chang L."/>
            <person name="Qiu J."/>
            <person name="Zhao L."/>
            <person name="Xie H.B."/>
            <person name="Fu W.Y."/>
            <person name="Jin J."/>
            <person name="Li X.W."/>
            <person name="Jiao Y."/>
            <person name="Zhou C.C."/>
            <person name="Tu T."/>
            <person name="Chai C.Y."/>
            <person name="Gao J.L."/>
            <person name="Fan L.J."/>
            <person name="van de Weg E."/>
            <person name="Wang J.Y."/>
            <person name="Gao Z.S."/>
        </authorList>
    </citation>
    <scope>NUCLEOTIDE SEQUENCE [LARGE SCALE GENOMIC DNA]</scope>
    <source>
        <tissue evidence="4">Leaves</tissue>
    </source>
</reference>
<accession>A0A6A1WBA7</accession>
<keyword evidence="2 3" id="KW-0472">Membrane</keyword>
<dbReference type="InterPro" id="IPR044839">
    <property type="entry name" value="NDR1-like"/>
</dbReference>
<dbReference type="PANTHER" id="PTHR31234:SF55">
    <property type="entry name" value="LATE EMBRYOGENESIS ABUNDANT (LEA) HYDROXYPROLINE-RICH GLYCOPROTEIN FAMILY"/>
    <property type="match status" value="1"/>
</dbReference>
<protein>
    <submittedName>
        <fullName evidence="4">Protein YLS9</fullName>
    </submittedName>
</protein>
<feature type="transmembrane region" description="Helical" evidence="3">
    <location>
        <begin position="67"/>
        <end position="89"/>
    </location>
</feature>
<proteinExistence type="predicted"/>
<dbReference type="Proteomes" id="UP000516437">
    <property type="component" value="Chromosome 2"/>
</dbReference>
<dbReference type="OrthoDB" id="695142at2759"/>
<evidence type="ECO:0000313" key="5">
    <source>
        <dbReference type="Proteomes" id="UP000516437"/>
    </source>
</evidence>
<evidence type="ECO:0000313" key="4">
    <source>
        <dbReference type="EMBL" id="KAB1222552.1"/>
    </source>
</evidence>
<gene>
    <name evidence="4" type="ORF">CJ030_MR2G007338</name>
</gene>
<dbReference type="EMBL" id="RXIC02000020">
    <property type="protein sequence ID" value="KAB1222552.1"/>
    <property type="molecule type" value="Genomic_DNA"/>
</dbReference>
<keyword evidence="5" id="KW-1185">Reference proteome</keyword>
<dbReference type="GO" id="GO:0005886">
    <property type="term" value="C:plasma membrane"/>
    <property type="evidence" value="ECO:0007669"/>
    <property type="project" value="TreeGrafter"/>
</dbReference>
<keyword evidence="3" id="KW-0812">Transmembrane</keyword>
<evidence type="ECO:0000256" key="3">
    <source>
        <dbReference type="SAM" id="Phobius"/>
    </source>
</evidence>
<dbReference type="AlphaFoldDB" id="A0A6A1WBA7"/>